<feature type="domain" description="HTH marR-type" evidence="4">
    <location>
        <begin position="1"/>
        <end position="109"/>
    </location>
</feature>
<evidence type="ECO:0000256" key="2">
    <source>
        <dbReference type="ARBA" id="ARBA00023125"/>
    </source>
</evidence>
<sequence>MGFSEGRFVLLLPLHEEREGLFPHELARRAGVTRATITGVLDNLERDGIVTRRACSSDRWKLRVCLPETGRDMAARLYRSHTDWVASLFSDVTAEEARVLDGLFERLSRRLEADAKREEM</sequence>
<comment type="caution">
    <text evidence="5">The sequence shown here is derived from an EMBL/GenBank/DDBJ whole genome shotgun (WGS) entry which is preliminary data.</text>
</comment>
<evidence type="ECO:0000256" key="3">
    <source>
        <dbReference type="ARBA" id="ARBA00023163"/>
    </source>
</evidence>
<dbReference type="Gene3D" id="1.10.10.10">
    <property type="entry name" value="Winged helix-like DNA-binding domain superfamily/Winged helix DNA-binding domain"/>
    <property type="match status" value="1"/>
</dbReference>
<dbReference type="InterPro" id="IPR000835">
    <property type="entry name" value="HTH_MarR-typ"/>
</dbReference>
<keyword evidence="6" id="KW-1185">Reference proteome</keyword>
<evidence type="ECO:0000313" key="6">
    <source>
        <dbReference type="Proteomes" id="UP000006250"/>
    </source>
</evidence>
<dbReference type="InterPro" id="IPR036388">
    <property type="entry name" value="WH-like_DNA-bd_sf"/>
</dbReference>
<evidence type="ECO:0000313" key="5">
    <source>
        <dbReference type="EMBL" id="EFL49670.1"/>
    </source>
</evidence>
<dbReference type="AlphaFoldDB" id="E1K143"/>
<evidence type="ECO:0000259" key="4">
    <source>
        <dbReference type="PROSITE" id="PS50995"/>
    </source>
</evidence>
<evidence type="ECO:0000256" key="1">
    <source>
        <dbReference type="ARBA" id="ARBA00023015"/>
    </source>
</evidence>
<dbReference type="GO" id="GO:0003700">
    <property type="term" value="F:DNA-binding transcription factor activity"/>
    <property type="evidence" value="ECO:0007669"/>
    <property type="project" value="InterPro"/>
</dbReference>
<dbReference type="PANTHER" id="PTHR42756">
    <property type="entry name" value="TRANSCRIPTIONAL REGULATOR, MARR"/>
    <property type="match status" value="1"/>
</dbReference>
<dbReference type="InterPro" id="IPR036390">
    <property type="entry name" value="WH_DNA-bd_sf"/>
</dbReference>
<dbReference type="PROSITE" id="PS50995">
    <property type="entry name" value="HTH_MARR_2"/>
    <property type="match status" value="1"/>
</dbReference>
<dbReference type="Pfam" id="PF01047">
    <property type="entry name" value="MarR"/>
    <property type="match status" value="1"/>
</dbReference>
<organism evidence="5 6">
    <name type="scientific">Solidesulfovibrio fructosivorans JJ]</name>
    <dbReference type="NCBI Taxonomy" id="596151"/>
    <lineage>
        <taxon>Bacteria</taxon>
        <taxon>Pseudomonadati</taxon>
        <taxon>Thermodesulfobacteriota</taxon>
        <taxon>Desulfovibrionia</taxon>
        <taxon>Desulfovibrionales</taxon>
        <taxon>Desulfovibrionaceae</taxon>
        <taxon>Solidesulfovibrio</taxon>
    </lineage>
</organism>
<dbReference type="RefSeq" id="WP_005996234.1">
    <property type="nucleotide sequence ID" value="NZ_AECZ01000036.1"/>
</dbReference>
<dbReference type="EMBL" id="AECZ01000036">
    <property type="protein sequence ID" value="EFL49670.1"/>
    <property type="molecule type" value="Genomic_DNA"/>
</dbReference>
<keyword evidence="2" id="KW-0238">DNA-binding</keyword>
<dbReference type="PRINTS" id="PR00598">
    <property type="entry name" value="HTHMARR"/>
</dbReference>
<protein>
    <submittedName>
        <fullName evidence="5">Transcriptional regulator, MarR family</fullName>
    </submittedName>
</protein>
<gene>
    <name evidence="5" type="ORF">DesfrDRAFT_3593</name>
</gene>
<dbReference type="eggNOG" id="COG1846">
    <property type="taxonomic scope" value="Bacteria"/>
</dbReference>
<dbReference type="SMART" id="SM00347">
    <property type="entry name" value="HTH_MARR"/>
    <property type="match status" value="1"/>
</dbReference>
<reference evidence="5 6" key="1">
    <citation type="submission" date="2010-08" db="EMBL/GenBank/DDBJ databases">
        <title>The draft genome of Desulfovibrio fructosovorans JJ.</title>
        <authorList>
            <consortium name="US DOE Joint Genome Institute (JGI-PGF)"/>
            <person name="Lucas S."/>
            <person name="Copeland A."/>
            <person name="Lapidus A."/>
            <person name="Cheng J.-F."/>
            <person name="Bruce D."/>
            <person name="Goodwin L."/>
            <person name="Pitluck S."/>
            <person name="Land M.L."/>
            <person name="Hauser L."/>
            <person name="Chang Y.-J."/>
            <person name="Jeffries C."/>
            <person name="Wall J.D."/>
            <person name="Stahl D.A."/>
            <person name="Arkin A.P."/>
            <person name="Dehal P."/>
            <person name="Stolyar S.M."/>
            <person name="Hazen T.C."/>
            <person name="Woyke T.J."/>
        </authorList>
    </citation>
    <scope>NUCLEOTIDE SEQUENCE [LARGE SCALE GENOMIC DNA]</scope>
    <source>
        <strain evidence="5 6">JJ</strain>
    </source>
</reference>
<dbReference type="GO" id="GO:0003677">
    <property type="term" value="F:DNA binding"/>
    <property type="evidence" value="ECO:0007669"/>
    <property type="project" value="UniProtKB-KW"/>
</dbReference>
<proteinExistence type="predicted"/>
<accession>E1K143</accession>
<dbReference type="OrthoDB" id="5521015at2"/>
<dbReference type="STRING" id="596151.DesfrDRAFT_3593"/>
<keyword evidence="3" id="KW-0804">Transcription</keyword>
<dbReference type="Proteomes" id="UP000006250">
    <property type="component" value="Unassembled WGS sequence"/>
</dbReference>
<dbReference type="PANTHER" id="PTHR42756:SF1">
    <property type="entry name" value="TRANSCRIPTIONAL REPRESSOR OF EMRAB OPERON"/>
    <property type="match status" value="1"/>
</dbReference>
<name>E1K143_SOLFR</name>
<keyword evidence="1" id="KW-0805">Transcription regulation</keyword>
<dbReference type="SUPFAM" id="SSF46785">
    <property type="entry name" value="Winged helix' DNA-binding domain"/>
    <property type="match status" value="1"/>
</dbReference>